<keyword evidence="1" id="KW-0812">Transmembrane</keyword>
<feature type="transmembrane region" description="Helical" evidence="1">
    <location>
        <begin position="12"/>
        <end position="30"/>
    </location>
</feature>
<evidence type="ECO:0000313" key="3">
    <source>
        <dbReference type="Proteomes" id="UP001056109"/>
    </source>
</evidence>
<sequence length="55" mass="5787">MCSFLYLGGYRSIGWLCGASGLGIALRFIGASHLIGVSDLSARDWENAALRVLAG</sequence>
<evidence type="ECO:0000313" key="2">
    <source>
        <dbReference type="EMBL" id="USR78822.1"/>
    </source>
</evidence>
<keyword evidence="1" id="KW-1133">Transmembrane helix</keyword>
<accession>A0ABY5AG27</accession>
<name>A0ABY5AG27_9ACTO</name>
<organism evidence="2 3">
    <name type="scientific">Arcanobacterium pinnipediorum</name>
    <dbReference type="NCBI Taxonomy" id="1503041"/>
    <lineage>
        <taxon>Bacteria</taxon>
        <taxon>Bacillati</taxon>
        <taxon>Actinomycetota</taxon>
        <taxon>Actinomycetes</taxon>
        <taxon>Actinomycetales</taxon>
        <taxon>Actinomycetaceae</taxon>
        <taxon>Arcanobacterium</taxon>
    </lineage>
</organism>
<dbReference type="Proteomes" id="UP001056109">
    <property type="component" value="Chromosome"/>
</dbReference>
<evidence type="ECO:0000256" key="1">
    <source>
        <dbReference type="SAM" id="Phobius"/>
    </source>
</evidence>
<proteinExistence type="predicted"/>
<dbReference type="EMBL" id="CP099547">
    <property type="protein sequence ID" value="USR78822.1"/>
    <property type="molecule type" value="Genomic_DNA"/>
</dbReference>
<keyword evidence="1" id="KW-0472">Membrane</keyword>
<dbReference type="RefSeq" id="WP_252672641.1">
    <property type="nucleotide sequence ID" value="NZ_CP099547.1"/>
</dbReference>
<reference evidence="2" key="1">
    <citation type="submission" date="2022-06" db="EMBL/GenBank/DDBJ databases">
        <title>Complete Genome Sequence of Arcanobacterium pinnipediorum strain DSM 28752 isolated from a harbour seal.</title>
        <authorList>
            <person name="Borowiak M."/>
            <person name="Kreitlow A."/>
            <person name="Alssahen M."/>
            <person name="Malorny B."/>
            <person name="Laemmler C."/>
            <person name="Prenger-Berninghoff E."/>
            <person name="Siebert U."/>
            <person name="Ploetz M."/>
            <person name="Abdulmawjood A."/>
        </authorList>
    </citation>
    <scope>NUCLEOTIDE SEQUENCE</scope>
    <source>
        <strain evidence="2">DSM 28752</strain>
    </source>
</reference>
<protein>
    <submittedName>
        <fullName evidence="2">Uncharacterized protein</fullName>
    </submittedName>
</protein>
<keyword evidence="3" id="KW-1185">Reference proteome</keyword>
<gene>
    <name evidence="2" type="ORF">NG665_05355</name>
</gene>